<dbReference type="InterPro" id="IPR000719">
    <property type="entry name" value="Prot_kinase_dom"/>
</dbReference>
<evidence type="ECO:0000256" key="14">
    <source>
        <dbReference type="ARBA" id="ARBA00022723"/>
    </source>
</evidence>
<dbReference type="Pfam" id="PF07714">
    <property type="entry name" value="PK_Tyr_Ser-Thr"/>
    <property type="match status" value="2"/>
</dbReference>
<dbReference type="GO" id="GO:0071560">
    <property type="term" value="P:cellular response to transforming growth factor beta stimulus"/>
    <property type="evidence" value="ECO:0007669"/>
    <property type="project" value="UniProtKB-ARBA"/>
</dbReference>
<evidence type="ECO:0000256" key="11">
    <source>
        <dbReference type="ARBA" id="ARBA00022553"/>
    </source>
</evidence>
<dbReference type="InterPro" id="IPR008271">
    <property type="entry name" value="Ser/Thr_kinase_AS"/>
</dbReference>
<evidence type="ECO:0000256" key="5">
    <source>
        <dbReference type="ARBA" id="ARBA00012406"/>
    </source>
</evidence>
<keyword evidence="22" id="KW-0472">Membrane</keyword>
<evidence type="ECO:0000256" key="17">
    <source>
        <dbReference type="ARBA" id="ARBA00022840"/>
    </source>
</evidence>
<keyword evidence="30" id="KW-1185">Reference proteome</keyword>
<evidence type="ECO:0000256" key="20">
    <source>
        <dbReference type="ARBA" id="ARBA00023015"/>
    </source>
</evidence>
<evidence type="ECO:0000256" key="12">
    <source>
        <dbReference type="ARBA" id="ARBA00022679"/>
    </source>
</evidence>
<feature type="compositionally biased region" description="Polar residues" evidence="27">
    <location>
        <begin position="393"/>
        <end position="408"/>
    </location>
</feature>
<keyword evidence="11" id="KW-0597">Phosphoprotein</keyword>
<feature type="compositionally biased region" description="Polar residues" evidence="27">
    <location>
        <begin position="279"/>
        <end position="303"/>
    </location>
</feature>
<dbReference type="PROSITE" id="PS00107">
    <property type="entry name" value="PROTEIN_KINASE_ATP"/>
    <property type="match status" value="1"/>
</dbReference>
<dbReference type="GO" id="GO:0004709">
    <property type="term" value="F:MAP kinase kinase kinase activity"/>
    <property type="evidence" value="ECO:0007669"/>
    <property type="project" value="UniProtKB-EC"/>
</dbReference>
<dbReference type="PRINTS" id="PR00109">
    <property type="entry name" value="TYRKINASE"/>
</dbReference>
<dbReference type="Gene3D" id="3.30.200.20">
    <property type="entry name" value="Phosphorylase Kinase, domain 1"/>
    <property type="match status" value="1"/>
</dbReference>
<comment type="cofactor">
    <cofactor evidence="1">
        <name>Mg(2+)</name>
        <dbReference type="ChEBI" id="CHEBI:18420"/>
    </cofactor>
</comment>
<dbReference type="GO" id="GO:0005524">
    <property type="term" value="F:ATP binding"/>
    <property type="evidence" value="ECO:0007669"/>
    <property type="project" value="UniProtKB-UniRule"/>
</dbReference>
<dbReference type="GO" id="GO:0009893">
    <property type="term" value="P:positive regulation of metabolic process"/>
    <property type="evidence" value="ECO:0007669"/>
    <property type="project" value="UniProtKB-ARBA"/>
</dbReference>
<dbReference type="GO" id="GO:0005102">
    <property type="term" value="F:signaling receptor binding"/>
    <property type="evidence" value="ECO:0007669"/>
    <property type="project" value="UniProtKB-ARBA"/>
</dbReference>
<reference evidence="29" key="2">
    <citation type="submission" date="2025-09" db="UniProtKB">
        <authorList>
            <consortium name="Ensembl"/>
        </authorList>
    </citation>
    <scope>IDENTIFICATION</scope>
</reference>
<dbReference type="InterPro" id="IPR049637">
    <property type="entry name" value="MAP3K7"/>
</dbReference>
<name>A0A8C3A6R7_CYCLU</name>
<protein>
    <recommendedName>
        <fullName evidence="6">Mitogen-activated protein kinase kinase kinase 7</fullName>
        <ecNumber evidence="5">2.7.11.25</ecNumber>
    </recommendedName>
</protein>
<organism evidence="29 30">
    <name type="scientific">Cyclopterus lumpus</name>
    <name type="common">Lumpsucker</name>
    <dbReference type="NCBI Taxonomy" id="8103"/>
    <lineage>
        <taxon>Eukaryota</taxon>
        <taxon>Metazoa</taxon>
        <taxon>Chordata</taxon>
        <taxon>Craniata</taxon>
        <taxon>Vertebrata</taxon>
        <taxon>Euteleostomi</taxon>
        <taxon>Actinopterygii</taxon>
        <taxon>Neopterygii</taxon>
        <taxon>Teleostei</taxon>
        <taxon>Neoteleostei</taxon>
        <taxon>Acanthomorphata</taxon>
        <taxon>Eupercaria</taxon>
        <taxon>Perciformes</taxon>
        <taxon>Cottioidei</taxon>
        <taxon>Cottales</taxon>
        <taxon>Cyclopteridae</taxon>
        <taxon>Cyclopterus</taxon>
    </lineage>
</organism>
<evidence type="ECO:0000259" key="28">
    <source>
        <dbReference type="PROSITE" id="PS50011"/>
    </source>
</evidence>
<dbReference type="GO" id="GO:0019901">
    <property type="term" value="F:protein kinase binding"/>
    <property type="evidence" value="ECO:0007669"/>
    <property type="project" value="UniProtKB-ARBA"/>
</dbReference>
<dbReference type="PROSITE" id="PS00108">
    <property type="entry name" value="PROTEIN_KINASE_ST"/>
    <property type="match status" value="1"/>
</dbReference>
<keyword evidence="15 26" id="KW-0547">Nucleotide-binding</keyword>
<dbReference type="GO" id="GO:0043123">
    <property type="term" value="P:positive regulation of canonical NF-kappaB signal transduction"/>
    <property type="evidence" value="ECO:0007669"/>
    <property type="project" value="UniProtKB-ARBA"/>
</dbReference>
<evidence type="ECO:0000256" key="1">
    <source>
        <dbReference type="ARBA" id="ARBA00001946"/>
    </source>
</evidence>
<dbReference type="FunFam" id="1.10.510.10:FF:000143">
    <property type="entry name" value="Mitogen-activated protein kinase kinase kinase 7"/>
    <property type="match status" value="1"/>
</dbReference>
<dbReference type="Ensembl" id="ENSCLMT00005039045.1">
    <property type="protein sequence ID" value="ENSCLMP00005037580.1"/>
    <property type="gene ID" value="ENSCLMG00005017854.1"/>
</dbReference>
<dbReference type="PANTHER" id="PTHR46716:SF1">
    <property type="entry name" value="MITOGEN-ACTIVATED PROTEIN KINASE KINASE KINASE 7"/>
    <property type="match status" value="1"/>
</dbReference>
<evidence type="ECO:0000256" key="24">
    <source>
        <dbReference type="ARBA" id="ARBA00047559"/>
    </source>
</evidence>
<keyword evidence="16" id="KW-0418">Kinase</keyword>
<comment type="catalytic activity">
    <reaction evidence="24">
        <text>L-threonyl-[protein] + ATP = O-phospho-L-threonyl-[protein] + ADP + H(+)</text>
        <dbReference type="Rhea" id="RHEA:46608"/>
        <dbReference type="Rhea" id="RHEA-COMP:11060"/>
        <dbReference type="Rhea" id="RHEA-COMP:11605"/>
        <dbReference type="ChEBI" id="CHEBI:15378"/>
        <dbReference type="ChEBI" id="CHEBI:30013"/>
        <dbReference type="ChEBI" id="CHEBI:30616"/>
        <dbReference type="ChEBI" id="CHEBI:61977"/>
        <dbReference type="ChEBI" id="CHEBI:456216"/>
        <dbReference type="EC" id="2.7.11.25"/>
    </reaction>
</comment>
<evidence type="ECO:0000256" key="18">
    <source>
        <dbReference type="ARBA" id="ARBA00022842"/>
    </source>
</evidence>
<dbReference type="PANTHER" id="PTHR46716">
    <property type="entry name" value="MITOGEN-ACTIVATED PROTEIN KINASE KINASE KINASE 7"/>
    <property type="match status" value="1"/>
</dbReference>
<reference evidence="29" key="1">
    <citation type="submission" date="2025-08" db="UniProtKB">
        <authorList>
            <consortium name="Ensembl"/>
        </authorList>
    </citation>
    <scope>IDENTIFICATION</scope>
</reference>
<evidence type="ECO:0000256" key="3">
    <source>
        <dbReference type="ARBA" id="ARBA00004496"/>
    </source>
</evidence>
<keyword evidence="17 26" id="KW-0067">ATP-binding</keyword>
<keyword evidence="21" id="KW-0346">Stress response</keyword>
<dbReference type="CDD" id="cd14058">
    <property type="entry name" value="STKc_TAK1"/>
    <property type="match status" value="1"/>
</dbReference>
<dbReference type="SMART" id="SM00220">
    <property type="entry name" value="S_TKc"/>
    <property type="match status" value="1"/>
</dbReference>
<evidence type="ECO:0000256" key="16">
    <source>
        <dbReference type="ARBA" id="ARBA00022777"/>
    </source>
</evidence>
<evidence type="ECO:0000256" key="22">
    <source>
        <dbReference type="ARBA" id="ARBA00023136"/>
    </source>
</evidence>
<dbReference type="GO" id="GO:0043410">
    <property type="term" value="P:positive regulation of MAPK cascade"/>
    <property type="evidence" value="ECO:0007669"/>
    <property type="project" value="UniProtKB-ARBA"/>
</dbReference>
<keyword evidence="20" id="KW-0805">Transcription regulation</keyword>
<keyword evidence="7" id="KW-1003">Cell membrane</keyword>
<keyword evidence="9" id="KW-1017">Isopeptide bond</keyword>
<dbReference type="GO" id="GO:0000287">
    <property type="term" value="F:magnesium ion binding"/>
    <property type="evidence" value="ECO:0007669"/>
    <property type="project" value="InterPro"/>
</dbReference>
<feature type="region of interest" description="Disordered" evidence="27">
    <location>
        <begin position="386"/>
        <end position="409"/>
    </location>
</feature>
<dbReference type="FunFam" id="3.30.200.20:FF:000152">
    <property type="entry name" value="Mitogen-activated protein kinase kinase kinase 7"/>
    <property type="match status" value="1"/>
</dbReference>
<keyword evidence="23" id="KW-0804">Transcription</keyword>
<evidence type="ECO:0000256" key="9">
    <source>
        <dbReference type="ARBA" id="ARBA00022499"/>
    </source>
</evidence>
<dbReference type="PROSITE" id="PS50011">
    <property type="entry name" value="PROTEIN_KINASE_DOM"/>
    <property type="match status" value="1"/>
</dbReference>
<feature type="region of interest" description="Disordered" evidence="27">
    <location>
        <begin position="275"/>
        <end position="322"/>
    </location>
</feature>
<dbReference type="PIRSF" id="PIRSF038168">
    <property type="entry name" value="MAPKKK7"/>
    <property type="match status" value="1"/>
</dbReference>
<keyword evidence="18" id="KW-0460">Magnesium</keyword>
<evidence type="ECO:0000256" key="15">
    <source>
        <dbReference type="ARBA" id="ARBA00022741"/>
    </source>
</evidence>
<evidence type="ECO:0000256" key="10">
    <source>
        <dbReference type="ARBA" id="ARBA00022527"/>
    </source>
</evidence>
<dbReference type="GeneTree" id="ENSGT00940000157785"/>
<dbReference type="Proteomes" id="UP000694565">
    <property type="component" value="Unplaced"/>
</dbReference>
<comment type="subcellular location">
    <subcellularLocation>
        <location evidence="2">Cell membrane</location>
        <topology evidence="2">Peripheral membrane protein</topology>
        <orientation evidence="2">Cytoplasmic side</orientation>
    </subcellularLocation>
    <subcellularLocation>
        <location evidence="3">Cytoplasm</location>
    </subcellularLocation>
</comment>
<dbReference type="GO" id="GO:0005737">
    <property type="term" value="C:cytoplasm"/>
    <property type="evidence" value="ECO:0007669"/>
    <property type="project" value="UniProtKB-SubCell"/>
</dbReference>
<keyword evidence="19" id="KW-0832">Ubl conjugation</keyword>
<evidence type="ECO:0000313" key="30">
    <source>
        <dbReference type="Proteomes" id="UP000694565"/>
    </source>
</evidence>
<sequence length="519" mass="58512">MSLTLPSADILETPPGYPFEEINYEDIEVEEVVGRGAFGVVCKAKWKGNDVAIKTIESESERKAFIVELRQLSRVNHPNIATSYRMSLLHGAEPLPYYTASHAMSWCFQCSQGVAYLHGMKPKALIHRDLKPPNLLLVAGGTVLKICDFGTACDIQTHMTNNKGSAAWMAPEVFEGSNYSEKCDVFSWGIILWEVITRRKPFDEIGGPAFRIMWAVHNGTRPPLIKNLPKPIESLMTRCWSKDPSQRPSTEEIVKIMTHLMKYFPGYDEPLQYPYQYSDDGQSNSATSTGSYVDYTSTSSKSDANMEHSDSQGSNDTIKIPPQFADPLRTLTLSRGGSVESLPARSQCLASSESKRMSADLSELEPKMPFTPAIRRLFLRMVDSQHNPRENQRSLSSPSSDTNGSDNSIPMAYLTLDHQLQPLAPCPNSKESMAVFEQHCKMAQEYLKVQTEIALLIQRKKELIAELDQDEKDQQNTSRLVQEHKKLLEENKSLSTYYQKCKKQLDLIRVQQQKRQGTS</sequence>
<accession>A0A8C3A6R7</accession>
<gene>
    <name evidence="29" type="primary">map3k7</name>
</gene>
<dbReference type="InterPro" id="IPR017441">
    <property type="entry name" value="Protein_kinase_ATP_BS"/>
</dbReference>
<feature type="domain" description="Protein kinase" evidence="28">
    <location>
        <begin position="27"/>
        <end position="264"/>
    </location>
</feature>
<dbReference type="EC" id="2.7.11.25" evidence="5"/>
<evidence type="ECO:0000256" key="23">
    <source>
        <dbReference type="ARBA" id="ARBA00023163"/>
    </source>
</evidence>
<evidence type="ECO:0000256" key="13">
    <source>
        <dbReference type="ARBA" id="ARBA00022703"/>
    </source>
</evidence>
<dbReference type="AlphaFoldDB" id="A0A8C3A6R7"/>
<comment type="similarity">
    <text evidence="4">Belongs to the protein kinase superfamily. STE Ser/Thr protein kinase family. MAP kinase kinase kinase subfamily.</text>
</comment>
<evidence type="ECO:0000256" key="4">
    <source>
        <dbReference type="ARBA" id="ARBA00006529"/>
    </source>
</evidence>
<proteinExistence type="inferred from homology"/>
<feature type="binding site" evidence="26">
    <location>
        <position position="54"/>
    </location>
    <ligand>
        <name>ATP</name>
        <dbReference type="ChEBI" id="CHEBI:30616"/>
    </ligand>
</feature>
<dbReference type="GO" id="GO:0007254">
    <property type="term" value="P:JNK cascade"/>
    <property type="evidence" value="ECO:0007669"/>
    <property type="project" value="TreeGrafter"/>
</dbReference>
<evidence type="ECO:0000256" key="19">
    <source>
        <dbReference type="ARBA" id="ARBA00022843"/>
    </source>
</evidence>
<dbReference type="InterPro" id="IPR011009">
    <property type="entry name" value="Kinase-like_dom_sf"/>
</dbReference>
<dbReference type="GO" id="GO:0006955">
    <property type="term" value="P:immune response"/>
    <property type="evidence" value="ECO:0007669"/>
    <property type="project" value="TreeGrafter"/>
</dbReference>
<keyword evidence="13" id="KW-0053">Apoptosis</keyword>
<dbReference type="SUPFAM" id="SSF56112">
    <property type="entry name" value="Protein kinase-like (PK-like)"/>
    <property type="match status" value="1"/>
</dbReference>
<dbReference type="InterPro" id="IPR001245">
    <property type="entry name" value="Ser-Thr/Tyr_kinase_cat_dom"/>
</dbReference>
<keyword evidence="8" id="KW-0963">Cytoplasm</keyword>
<dbReference type="GO" id="GO:0006915">
    <property type="term" value="P:apoptotic process"/>
    <property type="evidence" value="ECO:0007669"/>
    <property type="project" value="UniProtKB-KW"/>
</dbReference>
<evidence type="ECO:0000256" key="25">
    <source>
        <dbReference type="ARBA" id="ARBA00048329"/>
    </source>
</evidence>
<dbReference type="Gene3D" id="1.10.510.10">
    <property type="entry name" value="Transferase(Phosphotransferase) domain 1"/>
    <property type="match status" value="1"/>
</dbReference>
<evidence type="ECO:0000256" key="8">
    <source>
        <dbReference type="ARBA" id="ARBA00022490"/>
    </source>
</evidence>
<keyword evidence="14" id="KW-0479">Metal-binding</keyword>
<evidence type="ECO:0000256" key="2">
    <source>
        <dbReference type="ARBA" id="ARBA00004413"/>
    </source>
</evidence>
<evidence type="ECO:0000256" key="7">
    <source>
        <dbReference type="ARBA" id="ARBA00022475"/>
    </source>
</evidence>
<evidence type="ECO:0000256" key="6">
    <source>
        <dbReference type="ARBA" id="ARBA00017660"/>
    </source>
</evidence>
<evidence type="ECO:0000256" key="21">
    <source>
        <dbReference type="ARBA" id="ARBA00023016"/>
    </source>
</evidence>
<evidence type="ECO:0000313" key="29">
    <source>
        <dbReference type="Ensembl" id="ENSCLMP00005037580.1"/>
    </source>
</evidence>
<comment type="catalytic activity">
    <reaction evidence="25">
        <text>L-seryl-[protein] + ATP = O-phospho-L-seryl-[protein] + ADP + H(+)</text>
        <dbReference type="Rhea" id="RHEA:17989"/>
        <dbReference type="Rhea" id="RHEA-COMP:9863"/>
        <dbReference type="Rhea" id="RHEA-COMP:11604"/>
        <dbReference type="ChEBI" id="CHEBI:15378"/>
        <dbReference type="ChEBI" id="CHEBI:29999"/>
        <dbReference type="ChEBI" id="CHEBI:30616"/>
        <dbReference type="ChEBI" id="CHEBI:83421"/>
        <dbReference type="ChEBI" id="CHEBI:456216"/>
        <dbReference type="EC" id="2.7.11.25"/>
    </reaction>
</comment>
<evidence type="ECO:0000256" key="27">
    <source>
        <dbReference type="SAM" id="MobiDB-lite"/>
    </source>
</evidence>
<keyword evidence="12" id="KW-0808">Transferase</keyword>
<keyword evidence="10" id="KW-0723">Serine/threonine-protein kinase</keyword>
<evidence type="ECO:0000256" key="26">
    <source>
        <dbReference type="PROSITE-ProRule" id="PRU10141"/>
    </source>
</evidence>
<dbReference type="GO" id="GO:0005886">
    <property type="term" value="C:plasma membrane"/>
    <property type="evidence" value="ECO:0007669"/>
    <property type="project" value="UniProtKB-SubCell"/>
</dbReference>